<reference evidence="2" key="1">
    <citation type="journal article" date="2014" name="Front. Microbiol.">
        <title>High frequency of phylogenetically diverse reductive dehalogenase-homologous genes in deep subseafloor sedimentary metagenomes.</title>
        <authorList>
            <person name="Kawai M."/>
            <person name="Futagami T."/>
            <person name="Toyoda A."/>
            <person name="Takaki Y."/>
            <person name="Nishi S."/>
            <person name="Hori S."/>
            <person name="Arai W."/>
            <person name="Tsubouchi T."/>
            <person name="Morono Y."/>
            <person name="Uchiyama I."/>
            <person name="Ito T."/>
            <person name="Fujiyama A."/>
            <person name="Inagaki F."/>
            <person name="Takami H."/>
        </authorList>
    </citation>
    <scope>NUCLEOTIDE SEQUENCE</scope>
    <source>
        <strain evidence="2">Expedition CK06-06</strain>
    </source>
</reference>
<dbReference type="InterPro" id="IPR050099">
    <property type="entry name" value="SIS_GmhA/DiaA_subfam"/>
</dbReference>
<evidence type="ECO:0000259" key="1">
    <source>
        <dbReference type="PROSITE" id="PS51464"/>
    </source>
</evidence>
<dbReference type="GO" id="GO:0097367">
    <property type="term" value="F:carbohydrate derivative binding"/>
    <property type="evidence" value="ECO:0007669"/>
    <property type="project" value="InterPro"/>
</dbReference>
<accession>X0UY12</accession>
<protein>
    <recommendedName>
        <fullName evidence="1">SIS domain-containing protein</fullName>
    </recommendedName>
</protein>
<dbReference type="AlphaFoldDB" id="X0UY12"/>
<dbReference type="InterPro" id="IPR046348">
    <property type="entry name" value="SIS_dom_sf"/>
</dbReference>
<dbReference type="PANTHER" id="PTHR30390">
    <property type="entry name" value="SEDOHEPTULOSE 7-PHOSPHATE ISOMERASE / DNAA INITIATOR-ASSOCIATING FACTOR FOR REPLICATION INITIATION"/>
    <property type="match status" value="1"/>
</dbReference>
<dbReference type="InterPro" id="IPR035461">
    <property type="entry name" value="GmhA/DiaA"/>
</dbReference>
<dbReference type="Gene3D" id="3.40.50.10490">
    <property type="entry name" value="Glucose-6-phosphate isomerase like protein, domain 1"/>
    <property type="match status" value="1"/>
</dbReference>
<dbReference type="SUPFAM" id="SSF53697">
    <property type="entry name" value="SIS domain"/>
    <property type="match status" value="1"/>
</dbReference>
<dbReference type="Pfam" id="PF13580">
    <property type="entry name" value="SIS_2"/>
    <property type="match status" value="1"/>
</dbReference>
<dbReference type="GO" id="GO:1901135">
    <property type="term" value="P:carbohydrate derivative metabolic process"/>
    <property type="evidence" value="ECO:0007669"/>
    <property type="project" value="InterPro"/>
</dbReference>
<name>X0UY12_9ZZZZ</name>
<dbReference type="PANTHER" id="PTHR30390:SF6">
    <property type="entry name" value="DNAA INITIATOR-ASSOCIATING PROTEIN DIAA"/>
    <property type="match status" value="1"/>
</dbReference>
<dbReference type="PROSITE" id="PS51464">
    <property type="entry name" value="SIS"/>
    <property type="match status" value="1"/>
</dbReference>
<gene>
    <name evidence="2" type="ORF">S01H1_35302</name>
</gene>
<organism evidence="2">
    <name type="scientific">marine sediment metagenome</name>
    <dbReference type="NCBI Taxonomy" id="412755"/>
    <lineage>
        <taxon>unclassified sequences</taxon>
        <taxon>metagenomes</taxon>
        <taxon>ecological metagenomes</taxon>
    </lineage>
</organism>
<sequence>NNSIITSIGNDYSFEEIFSRELSALACEGDLLIAISTSGNSKNIIKVIQKAQAKGITVYCLTGEKGGAVAKICKCLKVPSNTTARIQEAHITIGHIICEIVEDQLCNIK</sequence>
<evidence type="ECO:0000313" key="2">
    <source>
        <dbReference type="EMBL" id="GAG10670.1"/>
    </source>
</evidence>
<feature type="domain" description="SIS" evidence="1">
    <location>
        <begin position="1"/>
        <end position="109"/>
    </location>
</feature>
<dbReference type="CDD" id="cd05006">
    <property type="entry name" value="SIS_GmhA"/>
    <property type="match status" value="1"/>
</dbReference>
<dbReference type="InterPro" id="IPR001347">
    <property type="entry name" value="SIS_dom"/>
</dbReference>
<comment type="caution">
    <text evidence="2">The sequence shown here is derived from an EMBL/GenBank/DDBJ whole genome shotgun (WGS) entry which is preliminary data.</text>
</comment>
<dbReference type="EMBL" id="BARS01022054">
    <property type="protein sequence ID" value="GAG10670.1"/>
    <property type="molecule type" value="Genomic_DNA"/>
</dbReference>
<proteinExistence type="predicted"/>
<feature type="non-terminal residue" evidence="2">
    <location>
        <position position="1"/>
    </location>
</feature>